<keyword evidence="6 10" id="KW-0808">Transferase</keyword>
<dbReference type="GO" id="GO:0004134">
    <property type="term" value="F:4-alpha-glucanotransferase activity"/>
    <property type="evidence" value="ECO:0007669"/>
    <property type="project" value="UniProtKB-EC"/>
</dbReference>
<protein>
    <recommendedName>
        <fullName evidence="4 10">4-alpha-glucanotransferase</fullName>
        <ecNumber evidence="3 10">2.4.1.25</ecNumber>
    </recommendedName>
    <alternativeName>
        <fullName evidence="8 10">Amylomaltase</fullName>
    </alternativeName>
    <alternativeName>
        <fullName evidence="9 10">Disproportionating enzyme</fullName>
    </alternativeName>
</protein>
<organism evidence="11 12">
    <name type="scientific">Marinobacter antarcticus</name>
    <dbReference type="NCBI Taxonomy" id="564117"/>
    <lineage>
        <taxon>Bacteria</taxon>
        <taxon>Pseudomonadati</taxon>
        <taxon>Pseudomonadota</taxon>
        <taxon>Gammaproteobacteria</taxon>
        <taxon>Pseudomonadales</taxon>
        <taxon>Marinobacteraceae</taxon>
        <taxon>Marinobacter</taxon>
    </lineage>
</organism>
<keyword evidence="5 10" id="KW-0328">Glycosyltransferase</keyword>
<gene>
    <name evidence="11" type="ORF">SAMN05216369_2794</name>
</gene>
<dbReference type="PANTHER" id="PTHR32438:SF5">
    <property type="entry name" value="4-ALPHA-GLUCANOTRANSFERASE DPE1, CHLOROPLASTIC_AMYLOPLASTIC"/>
    <property type="match status" value="1"/>
</dbReference>
<keyword evidence="7 10" id="KW-0119">Carbohydrate metabolism</keyword>
<evidence type="ECO:0000256" key="3">
    <source>
        <dbReference type="ARBA" id="ARBA00012560"/>
    </source>
</evidence>
<dbReference type="GO" id="GO:0005975">
    <property type="term" value="P:carbohydrate metabolic process"/>
    <property type="evidence" value="ECO:0007669"/>
    <property type="project" value="InterPro"/>
</dbReference>
<dbReference type="SUPFAM" id="SSF51445">
    <property type="entry name" value="(Trans)glycosidases"/>
    <property type="match status" value="1"/>
</dbReference>
<evidence type="ECO:0000256" key="1">
    <source>
        <dbReference type="ARBA" id="ARBA00000439"/>
    </source>
</evidence>
<comment type="similarity">
    <text evidence="2 10">Belongs to the disproportionating enzyme family.</text>
</comment>
<evidence type="ECO:0000256" key="7">
    <source>
        <dbReference type="ARBA" id="ARBA00023277"/>
    </source>
</evidence>
<comment type="catalytic activity">
    <reaction evidence="1 10">
        <text>Transfers a segment of a (1-&gt;4)-alpha-D-glucan to a new position in an acceptor, which may be glucose or a (1-&gt;4)-alpha-D-glucan.</text>
        <dbReference type="EC" id="2.4.1.25"/>
    </reaction>
</comment>
<dbReference type="InterPro" id="IPR003385">
    <property type="entry name" value="Glyco_hydro_77"/>
</dbReference>
<dbReference type="PANTHER" id="PTHR32438">
    <property type="entry name" value="4-ALPHA-GLUCANOTRANSFERASE DPE1, CHLOROPLASTIC/AMYLOPLASTIC"/>
    <property type="match status" value="1"/>
</dbReference>
<dbReference type="AlphaFoldDB" id="A0A1M6UFA4"/>
<dbReference type="Pfam" id="PF02446">
    <property type="entry name" value="Glyco_hydro_77"/>
    <property type="match status" value="1"/>
</dbReference>
<proteinExistence type="inferred from homology"/>
<dbReference type="EMBL" id="FRAQ01000002">
    <property type="protein sequence ID" value="SHK67857.1"/>
    <property type="molecule type" value="Genomic_DNA"/>
</dbReference>
<sequence length="495" mass="56914">MTQLIMDDLFSTRRAGVLLHPTCLQSRWGVLGSSARQFLDFLADSGMHVWQTLPIGPTHGDLSPYQSLSAHAGNTHFIDLEELIPDGLIAADELSGSGDTQTREQMLGIASQRFFERKNNETELNQADYLQFCQANEHWLGEFSLFCAIREAHPGSVWLEWPQALRDRAPQSLRHFAGENPETLRRIRFEQYLFHHQWHKIREYARERDILLFGDIPIFVAQDSADVWANRDLFKLDREGKPTVVAGVPPDYFCSEGQHWGNPLYDWDVMSENGFQWWLERLNSQSQLFDLIRIDHFRGLQAYWEIPADRPEPRNGYWVPGPADRFLEACFNRFPGLPLVAENLGVIGEDVEQLRKRFDMPGMTVMQFGFDGSPDNPHLLRNHQLRNLVYTGTHDNDTTLGWYQSLDEHTRYNVDQGLKGYGDDMPWPVIRAVFDSASALAMIPMQDLLGLGTDARFNTPGTIINNWVWQLDQNLCSPKLANKIRMLASHYNRLA</sequence>
<dbReference type="NCBIfam" id="NF011080">
    <property type="entry name" value="PRK14508.1-3"/>
    <property type="match status" value="1"/>
</dbReference>
<evidence type="ECO:0000256" key="10">
    <source>
        <dbReference type="RuleBase" id="RU361207"/>
    </source>
</evidence>
<evidence type="ECO:0000313" key="11">
    <source>
        <dbReference type="EMBL" id="SHK67857.1"/>
    </source>
</evidence>
<evidence type="ECO:0000256" key="4">
    <source>
        <dbReference type="ARBA" id="ARBA00020295"/>
    </source>
</evidence>
<evidence type="ECO:0000256" key="8">
    <source>
        <dbReference type="ARBA" id="ARBA00031423"/>
    </source>
</evidence>
<name>A0A1M6UFA4_9GAMM</name>
<reference evidence="12" key="1">
    <citation type="submission" date="2016-11" db="EMBL/GenBank/DDBJ databases">
        <authorList>
            <person name="Varghese N."/>
            <person name="Submissions S."/>
        </authorList>
    </citation>
    <scope>NUCLEOTIDE SEQUENCE [LARGE SCALE GENOMIC DNA]</scope>
    <source>
        <strain evidence="12">CGMCC 1.10835</strain>
    </source>
</reference>
<evidence type="ECO:0000256" key="9">
    <source>
        <dbReference type="ARBA" id="ARBA00031501"/>
    </source>
</evidence>
<evidence type="ECO:0000256" key="5">
    <source>
        <dbReference type="ARBA" id="ARBA00022676"/>
    </source>
</evidence>
<dbReference type="Proteomes" id="UP000184497">
    <property type="component" value="Unassembled WGS sequence"/>
</dbReference>
<evidence type="ECO:0000256" key="2">
    <source>
        <dbReference type="ARBA" id="ARBA00005684"/>
    </source>
</evidence>
<dbReference type="EC" id="2.4.1.25" evidence="3 10"/>
<evidence type="ECO:0000313" key="12">
    <source>
        <dbReference type="Proteomes" id="UP000184497"/>
    </source>
</evidence>
<dbReference type="STRING" id="564117.SAMN05216369_2794"/>
<dbReference type="RefSeq" id="WP_072798574.1">
    <property type="nucleotide sequence ID" value="NZ_FRAQ01000002.1"/>
</dbReference>
<dbReference type="OrthoDB" id="9763489at2"/>
<dbReference type="InterPro" id="IPR017853">
    <property type="entry name" value="GH"/>
</dbReference>
<accession>A0A1M6UFA4</accession>
<evidence type="ECO:0000256" key="6">
    <source>
        <dbReference type="ARBA" id="ARBA00022679"/>
    </source>
</evidence>
<dbReference type="NCBIfam" id="TIGR00217">
    <property type="entry name" value="malQ"/>
    <property type="match status" value="1"/>
</dbReference>
<dbReference type="Gene3D" id="3.20.20.80">
    <property type="entry name" value="Glycosidases"/>
    <property type="match status" value="1"/>
</dbReference>
<keyword evidence="12" id="KW-1185">Reference proteome</keyword>